<evidence type="ECO:0000313" key="1">
    <source>
        <dbReference type="EMBL" id="MFD2545175.1"/>
    </source>
</evidence>
<dbReference type="Pfam" id="PF19952">
    <property type="entry name" value="DUF6414"/>
    <property type="match status" value="1"/>
</dbReference>
<keyword evidence="2" id="KW-1185">Reference proteome</keyword>
<name>A0ABW5KAC8_9FLAO</name>
<sequence length="343" mass="39937">METIKDLIYFDFEKVKSISSQISGGFLQEVSRAFEDESNFEGGIGFNLQIVKGNTGGKTTEKTIKTEKVELFHEVLNQLERDLSEKNILTNINETFRNGNISFSDFTKKFEELSFVKASGWSKFEDFKKLKLISSNINDISRFINYDNLKNNPELNSLRIQVNDKKKEISKNKSAHHKDFIALSNIEKKLDKMIEDNLGVTLFDEKWIEGMKTFLDTFSPDRLNFRLLPFDEFSDFQILASLEEKNLTIGDYNRLIYTYGSRPNLKLTVLGILTSSPAEEDKRKHTDDEFILLDDEKLNETMAFEKAFRNMFSTFENLDKFFFVPTYPKIGIYPLAIYREITY</sequence>
<dbReference type="InterPro" id="IPR045633">
    <property type="entry name" value="DUF6414"/>
</dbReference>
<gene>
    <name evidence="1" type="ORF">ACFSO8_06850</name>
</gene>
<organism evidence="1 2">
    <name type="scientific">Kaistella montana</name>
    <dbReference type="NCBI Taxonomy" id="1849733"/>
    <lineage>
        <taxon>Bacteria</taxon>
        <taxon>Pseudomonadati</taxon>
        <taxon>Bacteroidota</taxon>
        <taxon>Flavobacteriia</taxon>
        <taxon>Flavobacteriales</taxon>
        <taxon>Weeksellaceae</taxon>
        <taxon>Chryseobacterium group</taxon>
        <taxon>Kaistella</taxon>
    </lineage>
</organism>
<comment type="caution">
    <text evidence="1">The sequence shown here is derived from an EMBL/GenBank/DDBJ whole genome shotgun (WGS) entry which is preliminary data.</text>
</comment>
<dbReference type="Proteomes" id="UP001597394">
    <property type="component" value="Unassembled WGS sequence"/>
</dbReference>
<protein>
    <submittedName>
        <fullName evidence="1">Uncharacterized protein</fullName>
    </submittedName>
</protein>
<dbReference type="RefSeq" id="WP_255928983.1">
    <property type="nucleotide sequence ID" value="NZ_JANFQP010000002.1"/>
</dbReference>
<reference evidence="2" key="1">
    <citation type="journal article" date="2019" name="Int. J. Syst. Evol. Microbiol.">
        <title>The Global Catalogue of Microorganisms (GCM) 10K type strain sequencing project: providing services to taxonomists for standard genome sequencing and annotation.</title>
        <authorList>
            <consortium name="The Broad Institute Genomics Platform"/>
            <consortium name="The Broad Institute Genome Sequencing Center for Infectious Disease"/>
            <person name="Wu L."/>
            <person name="Ma J."/>
        </authorList>
    </citation>
    <scope>NUCLEOTIDE SEQUENCE [LARGE SCALE GENOMIC DNA]</scope>
    <source>
        <strain evidence="2">KCTC 52204</strain>
    </source>
</reference>
<dbReference type="EMBL" id="JBHULG010000002">
    <property type="protein sequence ID" value="MFD2545175.1"/>
    <property type="molecule type" value="Genomic_DNA"/>
</dbReference>
<accession>A0ABW5KAC8</accession>
<proteinExistence type="predicted"/>
<evidence type="ECO:0000313" key="2">
    <source>
        <dbReference type="Proteomes" id="UP001597394"/>
    </source>
</evidence>